<dbReference type="EMBL" id="CM055102">
    <property type="protein sequence ID" value="KAJ7538603.1"/>
    <property type="molecule type" value="Genomic_DNA"/>
</dbReference>
<organism evidence="1 2">
    <name type="scientific">Diphasiastrum complanatum</name>
    <name type="common">Issler's clubmoss</name>
    <name type="synonym">Lycopodium complanatum</name>
    <dbReference type="NCBI Taxonomy" id="34168"/>
    <lineage>
        <taxon>Eukaryota</taxon>
        <taxon>Viridiplantae</taxon>
        <taxon>Streptophyta</taxon>
        <taxon>Embryophyta</taxon>
        <taxon>Tracheophyta</taxon>
        <taxon>Lycopodiopsida</taxon>
        <taxon>Lycopodiales</taxon>
        <taxon>Lycopodiaceae</taxon>
        <taxon>Lycopodioideae</taxon>
        <taxon>Diphasiastrum</taxon>
    </lineage>
</organism>
<sequence>MANWQLWGCCNHEQVAFVATIGGYIFAILALWRTPLLTPFKLITVYLHEACHAVACKLTCGHVQGIEVNMNEGGVTHTRGGKPWLILPAGYLGSSFWGMVLIISSANSTATRVAAACLGASLLIVLLIFAKNWFLRFLCLGFICFLVVVWVLQELTPVHLLRYVILFIGVMNCLFSVYDIYDDLIARRVNTSDAEKFAELYSCPCNGLAWGVIWGIISFMFLCASVYIGLVILS</sequence>
<proteinExistence type="predicted"/>
<reference evidence="2" key="1">
    <citation type="journal article" date="2024" name="Proc. Natl. Acad. Sci. U.S.A.">
        <title>Extraordinary preservation of gene collinearity over three hundred million years revealed in homosporous lycophytes.</title>
        <authorList>
            <person name="Li C."/>
            <person name="Wickell D."/>
            <person name="Kuo L.Y."/>
            <person name="Chen X."/>
            <person name="Nie B."/>
            <person name="Liao X."/>
            <person name="Peng D."/>
            <person name="Ji J."/>
            <person name="Jenkins J."/>
            <person name="Williams M."/>
            <person name="Shu S."/>
            <person name="Plott C."/>
            <person name="Barry K."/>
            <person name="Rajasekar S."/>
            <person name="Grimwood J."/>
            <person name="Han X."/>
            <person name="Sun S."/>
            <person name="Hou Z."/>
            <person name="He W."/>
            <person name="Dai G."/>
            <person name="Sun C."/>
            <person name="Schmutz J."/>
            <person name="Leebens-Mack J.H."/>
            <person name="Li F.W."/>
            <person name="Wang L."/>
        </authorList>
    </citation>
    <scope>NUCLEOTIDE SEQUENCE [LARGE SCALE GENOMIC DNA]</scope>
    <source>
        <strain evidence="2">cv. PW_Plant_1</strain>
    </source>
</reference>
<evidence type="ECO:0000313" key="1">
    <source>
        <dbReference type="EMBL" id="KAJ7538603.1"/>
    </source>
</evidence>
<protein>
    <submittedName>
        <fullName evidence="1">Uncharacterized protein</fullName>
    </submittedName>
</protein>
<accession>A0ACC2C990</accession>
<keyword evidence="2" id="KW-1185">Reference proteome</keyword>
<gene>
    <name evidence="1" type="ORF">O6H91_11G055800</name>
</gene>
<dbReference type="Proteomes" id="UP001162992">
    <property type="component" value="Chromosome 11"/>
</dbReference>
<comment type="caution">
    <text evidence="1">The sequence shown here is derived from an EMBL/GenBank/DDBJ whole genome shotgun (WGS) entry which is preliminary data.</text>
</comment>
<name>A0ACC2C990_DIPCM</name>
<evidence type="ECO:0000313" key="2">
    <source>
        <dbReference type="Proteomes" id="UP001162992"/>
    </source>
</evidence>